<feature type="domain" description="LTD" evidence="1">
    <location>
        <begin position="49"/>
        <end position="216"/>
    </location>
</feature>
<accession>A0ABU5ZYC8</accession>
<evidence type="ECO:0000259" key="1">
    <source>
        <dbReference type="PROSITE" id="PS51841"/>
    </source>
</evidence>
<dbReference type="InterPro" id="IPR001322">
    <property type="entry name" value="Lamin_tail_dom"/>
</dbReference>
<dbReference type="RefSeq" id="WP_324180895.1">
    <property type="nucleotide sequence ID" value="NZ_BAABAW010000020.1"/>
</dbReference>
<dbReference type="EMBL" id="JAYKLX010000007">
    <property type="protein sequence ID" value="MEB3346873.1"/>
    <property type="molecule type" value="Genomic_DNA"/>
</dbReference>
<comment type="caution">
    <text evidence="2">The sequence shown here is derived from an EMBL/GenBank/DDBJ whole genome shotgun (WGS) entry which is preliminary data.</text>
</comment>
<gene>
    <name evidence="2" type="ORF">U6A24_15470</name>
</gene>
<keyword evidence="3" id="KW-1185">Reference proteome</keyword>
<reference evidence="2 3" key="1">
    <citation type="journal article" date="2013" name="Int. J. Syst. Evol. Microbiol.">
        <title>Aquimarina gracilis sp. nov., isolated from the gut microflora of a mussel, Mytilus coruscus, and emended description of Aquimarina spongiae.</title>
        <authorList>
            <person name="Park S.C."/>
            <person name="Choe H.N."/>
            <person name="Baik K.S."/>
            <person name="Seong C.N."/>
        </authorList>
    </citation>
    <scope>NUCLEOTIDE SEQUENCE [LARGE SCALE GENOMIC DNA]</scope>
    <source>
        <strain evidence="2 3">PSC32</strain>
    </source>
</reference>
<evidence type="ECO:0000313" key="3">
    <source>
        <dbReference type="Proteomes" id="UP001327027"/>
    </source>
</evidence>
<dbReference type="InterPro" id="IPR011044">
    <property type="entry name" value="Quino_amine_DH_bsu"/>
</dbReference>
<protein>
    <recommendedName>
        <fullName evidence="1">LTD domain-containing protein</fullName>
    </recommendedName>
</protein>
<name>A0ABU5ZYC8_9FLAO</name>
<organism evidence="2 3">
    <name type="scientific">Aquimarina gracilis</name>
    <dbReference type="NCBI Taxonomy" id="874422"/>
    <lineage>
        <taxon>Bacteria</taxon>
        <taxon>Pseudomonadati</taxon>
        <taxon>Bacteroidota</taxon>
        <taxon>Flavobacteriia</taxon>
        <taxon>Flavobacteriales</taxon>
        <taxon>Flavobacteriaceae</taxon>
        <taxon>Aquimarina</taxon>
    </lineage>
</organism>
<dbReference type="SUPFAM" id="SSF50969">
    <property type="entry name" value="YVTN repeat-like/Quinoprotein amine dehydrogenase"/>
    <property type="match status" value="1"/>
</dbReference>
<evidence type="ECO:0000313" key="2">
    <source>
        <dbReference type="EMBL" id="MEB3346873.1"/>
    </source>
</evidence>
<proteinExistence type="predicted"/>
<dbReference type="PROSITE" id="PS51841">
    <property type="entry name" value="LTD"/>
    <property type="match status" value="1"/>
</dbReference>
<sequence>MKKNTPLSRTYGYFQISFYGKLSYKIKPVPQNLLCVLFFLCLNIFYGQSPGIIVNEVSNGDGGAKEWVELLVIGDSTDPTANVDLTGWIIDDNNGDFDGSTSGVGIASGHIILGSAYSSIPPGSLIVIYNNGDPDSGVLPPDDLTDSNNDGVYVIPSIDSSLSGCNTLPSSSDPTYSPCTAVSPISWTTIGLRNGGDVMQTRMPDGTFYHGFSYGDVADMAGDPKPTFPISGNPSFNAGTGSGTRATFYFGCGDWEDVTNFTKTTTLADRTPGLANSAINQIFIDKITNGSFDYSNLGNSNNCIASPVIVATNDNFTSNPIINDAVGSTTSVYVNDTIDGATVTSSDVTPGIANDGGLAGVSIDSNGMITVPANTNAGIYTVTYQICETGNLLNCDTADVTIVVEIPVSDVSCSLSPNTNHYNISGTLLNTYNAADPLSDQLFNNDIEGGFSAAYYYDRASGVVTVINGSNGAVLGTFNAIAGGTSFVAEDGFAVVYDGTDGSVGVYDLSGNTAPYGTLFDTFTAPVGSLVGIENNSGSPRITLYDGATGLLSLYETNGTVETLIDSTTRAAGFNQLSSEGNSTVLYNSVTGATELWDMNEPSLIQIGVSFTGPVNRSMASDSGTVVYYNPFLGTAQVYDSDGNIINTLSLTAGAKNIFLEDARIFLNCNSQFYTNFLDAVDDDFKSAPIIPGSTSAASVFNNDTLNGATIGSSDVTPSITNDGGLTGVAINSDGTITIPVGVPGGSYTITYQICETANPGNCDLATIDIVVRIPTVITNRNITYRVKKN</sequence>
<dbReference type="Proteomes" id="UP001327027">
    <property type="component" value="Unassembled WGS sequence"/>
</dbReference>